<sequence length="158" mass="17689">MKQTVLLTMAMVLFVLTACMGNTQSTDKMDGVSEIITVDIFTPERILPQEEVVLEVKVTQGKENIEDAQEVEFEIWKHAGRDEGEMIEAALQGEGIYQVTHTFIEDGVYYVQTHVTARDMHIMPTKQMIVGDVSEAELEALEDEDDVEEMESGGHSGH</sequence>
<evidence type="ECO:0000256" key="1">
    <source>
        <dbReference type="SAM" id="SignalP"/>
    </source>
</evidence>
<dbReference type="Proteomes" id="UP001589833">
    <property type="component" value="Unassembled WGS sequence"/>
</dbReference>
<reference evidence="3 4" key="1">
    <citation type="submission" date="2024-09" db="EMBL/GenBank/DDBJ databases">
        <authorList>
            <person name="Sun Q."/>
            <person name="Mori K."/>
        </authorList>
    </citation>
    <scope>NUCLEOTIDE SEQUENCE [LARGE SCALE GENOMIC DNA]</scope>
    <source>
        <strain evidence="3 4">NCAIM B.02301</strain>
    </source>
</reference>
<name>A0ABV6NDP1_9BACI</name>
<protein>
    <submittedName>
        <fullName evidence="3">FixH family protein</fullName>
    </submittedName>
</protein>
<dbReference type="PROSITE" id="PS51257">
    <property type="entry name" value="PROKAR_LIPOPROTEIN"/>
    <property type="match status" value="1"/>
</dbReference>
<feature type="chain" id="PRO_5047538423" evidence="1">
    <location>
        <begin position="21"/>
        <end position="158"/>
    </location>
</feature>
<evidence type="ECO:0000259" key="2">
    <source>
        <dbReference type="Pfam" id="PF13115"/>
    </source>
</evidence>
<keyword evidence="4" id="KW-1185">Reference proteome</keyword>
<organism evidence="3 4">
    <name type="scientific">Halalkalibacter alkalisediminis</name>
    <dbReference type="NCBI Taxonomy" id="935616"/>
    <lineage>
        <taxon>Bacteria</taxon>
        <taxon>Bacillati</taxon>
        <taxon>Bacillota</taxon>
        <taxon>Bacilli</taxon>
        <taxon>Bacillales</taxon>
        <taxon>Bacillaceae</taxon>
        <taxon>Halalkalibacter</taxon>
    </lineage>
</organism>
<accession>A0ABV6NDP1</accession>
<feature type="signal peptide" evidence="1">
    <location>
        <begin position="1"/>
        <end position="20"/>
    </location>
</feature>
<evidence type="ECO:0000313" key="4">
    <source>
        <dbReference type="Proteomes" id="UP001589833"/>
    </source>
</evidence>
<dbReference type="RefSeq" id="WP_273839460.1">
    <property type="nucleotide sequence ID" value="NZ_JAQQWT010000001.1"/>
</dbReference>
<feature type="domain" description="YtkA-like" evidence="2">
    <location>
        <begin position="34"/>
        <end position="114"/>
    </location>
</feature>
<proteinExistence type="predicted"/>
<dbReference type="Pfam" id="PF13115">
    <property type="entry name" value="YtkA"/>
    <property type="match status" value="1"/>
</dbReference>
<evidence type="ECO:0000313" key="3">
    <source>
        <dbReference type="EMBL" id="MFC0558884.1"/>
    </source>
</evidence>
<dbReference type="InterPro" id="IPR032693">
    <property type="entry name" value="YtkA-like_dom"/>
</dbReference>
<gene>
    <name evidence="3" type="ORF">ACFFH4_07445</name>
</gene>
<dbReference type="EMBL" id="JBHLTR010000006">
    <property type="protein sequence ID" value="MFC0558884.1"/>
    <property type="molecule type" value="Genomic_DNA"/>
</dbReference>
<comment type="caution">
    <text evidence="3">The sequence shown here is derived from an EMBL/GenBank/DDBJ whole genome shotgun (WGS) entry which is preliminary data.</text>
</comment>
<keyword evidence="1" id="KW-0732">Signal</keyword>